<accession>A0A7Y8D466</accession>
<dbReference type="InterPro" id="IPR000160">
    <property type="entry name" value="GGDEF_dom"/>
</dbReference>
<dbReference type="EMBL" id="JACARV010000090">
    <property type="protein sequence ID" value="NWC83389.1"/>
    <property type="molecule type" value="Genomic_DNA"/>
</dbReference>
<evidence type="ECO:0000259" key="4">
    <source>
        <dbReference type="PROSITE" id="PS50883"/>
    </source>
</evidence>
<comment type="caution">
    <text evidence="6">The sequence shown here is derived from an EMBL/GenBank/DDBJ whole genome shotgun (WGS) entry which is preliminary data.</text>
</comment>
<evidence type="ECO:0000313" key="7">
    <source>
        <dbReference type="Proteomes" id="UP000542695"/>
    </source>
</evidence>
<sequence>MISTRDSARSALQTWRGHLWKVFGCGLFVLLAALLVVAYRQTERQARLDVRNLGLALEARLDSGLLQPLHANLRTLATRLSGGEVSNHGLDATLIRRFHEEAASLPSQMPFELIDEKGRLVASSFDGTAAPSFDQLRYWSLLARQAQDGDSLVIEQDPNQPRLHFAIPIFDRLGSRQGWVATSLNLATVLELFHEVDVGLHGVISVRRVDRPESVLRDPPLANPLDPQERVALDEQHVSGRRDGDFYMRSPLDGIERLYGFKRIGEYPLALTIGLATDDYRKEWHYTFGWACALSAVFFLVIISLDRRLHRAQRRESRATADLAFMAYHDALTGLPNRHRISERIEEAIVDAEGFHLLYLDLDNFKTINDSLGHVAGDQVLCELAQRLTSLQGIDTTARLGGDEYLMLVRATTRKQLEQLLRDLDSRLREPWLVHNCLLEVRTSIGIACHPDHGTSFDDLFKAADIALNQAKKCGRARHTFYTPAMGERALKSLQLQVELRAALHNDEFELHYQPQVNLDSGEVVGAEALLRWRHPSRGMIYPGEFIAEAESSGLIVPIGRWLLTTACEQAVAWQRMGLGALIVAVNCSAIEFKQGDYVDSVALALSTSGLESSLLELELTESILIEDTERMIACFGRLKAMGVRLAIDDFGTGYSSMAYLKHLTIDRLKIDRSFVQNLADNADDRAIVGTMVTLAHNLNLQIVAEGVESDNVLPILSRMGCDEAQGYYFSLPVPVKEFELFMSSALGTV</sequence>
<dbReference type="NCBIfam" id="TIGR00254">
    <property type="entry name" value="GGDEF"/>
    <property type="match status" value="1"/>
</dbReference>
<dbReference type="CDD" id="cd01949">
    <property type="entry name" value="GGDEF"/>
    <property type="match status" value="1"/>
</dbReference>
<dbReference type="AlphaFoldDB" id="A0A7Y8D466"/>
<dbReference type="InterPro" id="IPR043128">
    <property type="entry name" value="Rev_trsase/Diguanyl_cyclase"/>
</dbReference>
<evidence type="ECO:0000259" key="5">
    <source>
        <dbReference type="PROSITE" id="PS50887"/>
    </source>
</evidence>
<feature type="transmembrane region" description="Helical" evidence="3">
    <location>
        <begin position="20"/>
        <end position="39"/>
    </location>
</feature>
<dbReference type="GO" id="GO:0071111">
    <property type="term" value="F:cyclic-guanylate-specific phosphodiesterase activity"/>
    <property type="evidence" value="ECO:0007669"/>
    <property type="project" value="UniProtKB-EC"/>
</dbReference>
<dbReference type="SMART" id="SM00267">
    <property type="entry name" value="GGDEF"/>
    <property type="match status" value="1"/>
</dbReference>
<dbReference type="PANTHER" id="PTHR44757:SF2">
    <property type="entry name" value="BIOFILM ARCHITECTURE MAINTENANCE PROTEIN MBAA"/>
    <property type="match status" value="1"/>
</dbReference>
<dbReference type="Pfam" id="PF00990">
    <property type="entry name" value="GGDEF"/>
    <property type="match status" value="1"/>
</dbReference>
<dbReference type="PROSITE" id="PS50883">
    <property type="entry name" value="EAL"/>
    <property type="match status" value="1"/>
</dbReference>
<reference evidence="6 7" key="1">
    <citation type="submission" date="2020-04" db="EMBL/GenBank/DDBJ databases">
        <title>Molecular characterization of pseudomonads from Agaricus bisporus reveal novel blotch 2 pathogens in Western Europe.</title>
        <authorList>
            <person name="Taparia T."/>
            <person name="Krijger M."/>
            <person name="Haynes E."/>
            <person name="Elpinstone J.G."/>
            <person name="Noble R."/>
            <person name="Van Der Wolf J."/>
        </authorList>
    </citation>
    <scope>NUCLEOTIDE SEQUENCE [LARGE SCALE GENOMIC DNA]</scope>
    <source>
        <strain evidence="6 7">P7765</strain>
    </source>
</reference>
<dbReference type="Pfam" id="PF00563">
    <property type="entry name" value="EAL"/>
    <property type="match status" value="1"/>
</dbReference>
<keyword evidence="3" id="KW-1133">Transmembrane helix</keyword>
<proteinExistence type="predicted"/>
<dbReference type="Gene3D" id="3.30.450.20">
    <property type="entry name" value="PAS domain"/>
    <property type="match status" value="2"/>
</dbReference>
<keyword evidence="3" id="KW-0472">Membrane</keyword>
<evidence type="ECO:0000256" key="3">
    <source>
        <dbReference type="SAM" id="Phobius"/>
    </source>
</evidence>
<dbReference type="EC" id="3.1.4.52" evidence="1"/>
<feature type="domain" description="GGDEF" evidence="5">
    <location>
        <begin position="353"/>
        <end position="484"/>
    </location>
</feature>
<dbReference type="SMART" id="SM00052">
    <property type="entry name" value="EAL"/>
    <property type="match status" value="1"/>
</dbReference>
<dbReference type="InterPro" id="IPR052155">
    <property type="entry name" value="Biofilm_reg_signaling"/>
</dbReference>
<dbReference type="SUPFAM" id="SSF55073">
    <property type="entry name" value="Nucleotide cyclase"/>
    <property type="match status" value="1"/>
</dbReference>
<feature type="transmembrane region" description="Helical" evidence="3">
    <location>
        <begin position="284"/>
        <end position="305"/>
    </location>
</feature>
<dbReference type="CDD" id="cd01948">
    <property type="entry name" value="EAL"/>
    <property type="match status" value="1"/>
</dbReference>
<dbReference type="Gene3D" id="3.30.70.270">
    <property type="match status" value="1"/>
</dbReference>
<dbReference type="CDD" id="cd18773">
    <property type="entry name" value="PDC1_HK_sensor"/>
    <property type="match status" value="1"/>
</dbReference>
<name>A0A7Y8D466_PSEPU</name>
<dbReference type="InterPro" id="IPR029787">
    <property type="entry name" value="Nucleotide_cyclase"/>
</dbReference>
<dbReference type="Gene3D" id="3.20.20.450">
    <property type="entry name" value="EAL domain"/>
    <property type="match status" value="1"/>
</dbReference>
<dbReference type="FunFam" id="3.20.20.450:FF:000001">
    <property type="entry name" value="Cyclic di-GMP phosphodiesterase yahA"/>
    <property type="match status" value="1"/>
</dbReference>
<evidence type="ECO:0000256" key="1">
    <source>
        <dbReference type="ARBA" id="ARBA00012282"/>
    </source>
</evidence>
<evidence type="ECO:0000313" key="6">
    <source>
        <dbReference type="EMBL" id="NWC83389.1"/>
    </source>
</evidence>
<dbReference type="InterPro" id="IPR001633">
    <property type="entry name" value="EAL_dom"/>
</dbReference>
<gene>
    <name evidence="6" type="ORF">HX798_24330</name>
</gene>
<dbReference type="SUPFAM" id="SSF141868">
    <property type="entry name" value="EAL domain-like"/>
    <property type="match status" value="1"/>
</dbReference>
<dbReference type="PROSITE" id="PS50887">
    <property type="entry name" value="GGDEF"/>
    <property type="match status" value="1"/>
</dbReference>
<evidence type="ECO:0000256" key="2">
    <source>
        <dbReference type="ARBA" id="ARBA00022636"/>
    </source>
</evidence>
<dbReference type="CDD" id="cd12915">
    <property type="entry name" value="PDC2_DGC_like"/>
    <property type="match status" value="1"/>
</dbReference>
<dbReference type="PANTHER" id="PTHR44757">
    <property type="entry name" value="DIGUANYLATE CYCLASE DGCP"/>
    <property type="match status" value="1"/>
</dbReference>
<dbReference type="RefSeq" id="WP_024717484.1">
    <property type="nucleotide sequence ID" value="NZ_CAKNBT010000026.1"/>
</dbReference>
<dbReference type="Proteomes" id="UP000542695">
    <property type="component" value="Unassembled WGS sequence"/>
</dbReference>
<organism evidence="6 7">
    <name type="scientific">Pseudomonas putida</name>
    <name type="common">Arthrobacter siderocapsulatus</name>
    <dbReference type="NCBI Taxonomy" id="303"/>
    <lineage>
        <taxon>Bacteria</taxon>
        <taxon>Pseudomonadati</taxon>
        <taxon>Pseudomonadota</taxon>
        <taxon>Gammaproteobacteria</taxon>
        <taxon>Pseudomonadales</taxon>
        <taxon>Pseudomonadaceae</taxon>
        <taxon>Pseudomonas</taxon>
    </lineage>
</organism>
<keyword evidence="2" id="KW-0973">c-di-GMP</keyword>
<dbReference type="InterPro" id="IPR035919">
    <property type="entry name" value="EAL_sf"/>
</dbReference>
<feature type="domain" description="EAL" evidence="4">
    <location>
        <begin position="493"/>
        <end position="747"/>
    </location>
</feature>
<protein>
    <recommendedName>
        <fullName evidence="1">cyclic-guanylate-specific phosphodiesterase</fullName>
        <ecNumber evidence="1">3.1.4.52</ecNumber>
    </recommendedName>
</protein>
<keyword evidence="3" id="KW-0812">Transmembrane</keyword>